<gene>
    <name evidence="1" type="ORF">ACOLOM_LOCUS3873</name>
</gene>
<protein>
    <submittedName>
        <fullName evidence="1">15100_t:CDS:1</fullName>
    </submittedName>
</protein>
<dbReference type="Proteomes" id="UP000789525">
    <property type="component" value="Unassembled WGS sequence"/>
</dbReference>
<accession>A0ACA9LGZ2</accession>
<organism evidence="1 2">
    <name type="scientific">Acaulospora colombiana</name>
    <dbReference type="NCBI Taxonomy" id="27376"/>
    <lineage>
        <taxon>Eukaryota</taxon>
        <taxon>Fungi</taxon>
        <taxon>Fungi incertae sedis</taxon>
        <taxon>Mucoromycota</taxon>
        <taxon>Glomeromycotina</taxon>
        <taxon>Glomeromycetes</taxon>
        <taxon>Diversisporales</taxon>
        <taxon>Acaulosporaceae</taxon>
        <taxon>Acaulospora</taxon>
    </lineage>
</organism>
<comment type="caution">
    <text evidence="1">The sequence shown here is derived from an EMBL/GenBank/DDBJ whole genome shotgun (WGS) entry which is preliminary data.</text>
</comment>
<keyword evidence="2" id="KW-1185">Reference proteome</keyword>
<evidence type="ECO:0000313" key="2">
    <source>
        <dbReference type="Proteomes" id="UP000789525"/>
    </source>
</evidence>
<reference evidence="1" key="1">
    <citation type="submission" date="2021-06" db="EMBL/GenBank/DDBJ databases">
        <authorList>
            <person name="Kallberg Y."/>
            <person name="Tangrot J."/>
            <person name="Rosling A."/>
        </authorList>
    </citation>
    <scope>NUCLEOTIDE SEQUENCE</scope>
    <source>
        <strain evidence="1">CL356</strain>
    </source>
</reference>
<evidence type="ECO:0000313" key="1">
    <source>
        <dbReference type="EMBL" id="CAG8526150.1"/>
    </source>
</evidence>
<name>A0ACA9LGZ2_9GLOM</name>
<dbReference type="EMBL" id="CAJVPT010005971">
    <property type="protein sequence ID" value="CAG8526150.1"/>
    <property type="molecule type" value="Genomic_DNA"/>
</dbReference>
<proteinExistence type="predicted"/>
<sequence length="428" mass="49025">MKVVLRVSRYFKARMYKEMQPRNYTTSRTASIINLLDESRVPKVQSSPLVYQISNRSTVYLITNGDPKRFPVKLQQFLNDKDILKVGVNASHDAEWLKNSYNIKCQGIVDIESIAKEKGYSARSLAELTAMFGDGELVLKKTRKILKWNFDAPKLDPELILYASSDAFAGIQVYENIRENKMNRVYLNYEKIHPMTREDEEKEMYEILLQHCPKGKSQKQITLIQLLENKYMRWIKTKPKSLIRHQEVVKTIKKFIEDGRLVEIKQQEKSNSNTKNENDQSIDVIQNSESSNAEAEKLVKIPGVPIETILGSSFAKQLLISKGLSSEDCTFLKEISPYVLRAIRKDSLARLYINDGKSKSIDSKDEQVVKGKLGELSRVCALMPGVKWNTLMINTRWLEELEKGYDEVITKGRGTEGVTSENNIEVTG</sequence>